<protein>
    <recommendedName>
        <fullName evidence="7">Methionine synthase</fullName>
        <ecNumber evidence="6">2.1.1.13</ecNumber>
    </recommendedName>
    <alternativeName>
        <fullName evidence="18">5-methyltetrahydrofolate--homocysteine methyltransferase</fullName>
    </alternativeName>
</protein>
<dbReference type="RefSeq" id="WP_226385752.1">
    <property type="nucleotide sequence ID" value="NZ_JADCKA010000015.1"/>
</dbReference>
<evidence type="ECO:0000256" key="6">
    <source>
        <dbReference type="ARBA" id="ARBA00012032"/>
    </source>
</evidence>
<comment type="pathway">
    <text evidence="4">Amino-acid biosynthesis; L-methionine biosynthesis via de novo pathway; L-methionine from L-homocysteine (MetH route): step 1/1.</text>
</comment>
<dbReference type="SUPFAM" id="SSF47644">
    <property type="entry name" value="Methionine synthase domain"/>
    <property type="match status" value="1"/>
</dbReference>
<comment type="similarity">
    <text evidence="5">Belongs to the vitamin-B12 dependent methionine synthase family.</text>
</comment>
<comment type="catalytic activity">
    <reaction evidence="1">
        <text>(6S)-5-methyl-5,6,7,8-tetrahydrofolate + L-homocysteine = (6S)-5,6,7,8-tetrahydrofolate + L-methionine</text>
        <dbReference type="Rhea" id="RHEA:11172"/>
        <dbReference type="ChEBI" id="CHEBI:18608"/>
        <dbReference type="ChEBI" id="CHEBI:57453"/>
        <dbReference type="ChEBI" id="CHEBI:57844"/>
        <dbReference type="ChEBI" id="CHEBI:58199"/>
        <dbReference type="EC" id="2.1.1.13"/>
    </reaction>
</comment>
<feature type="domain" description="B12-binding N-terminal" evidence="23">
    <location>
        <begin position="582"/>
        <end position="675"/>
    </location>
</feature>
<evidence type="ECO:0000256" key="5">
    <source>
        <dbReference type="ARBA" id="ARBA00010398"/>
    </source>
</evidence>
<dbReference type="PANTHER" id="PTHR45833:SF1">
    <property type="entry name" value="METHIONINE SYNTHASE"/>
    <property type="match status" value="1"/>
</dbReference>
<dbReference type="Proteomes" id="UP001516588">
    <property type="component" value="Unassembled WGS sequence"/>
</dbReference>
<feature type="binding site" evidence="19">
    <location>
        <position position="211"/>
    </location>
    <ligand>
        <name>Zn(2+)</name>
        <dbReference type="ChEBI" id="CHEBI:29105"/>
    </ligand>
</feature>
<dbReference type="InterPro" id="IPR017215">
    <property type="entry name" value="MetH_bac"/>
</dbReference>
<keyword evidence="11 19" id="KW-0808">Transferase</keyword>
<dbReference type="NCBIfam" id="NF005719">
    <property type="entry name" value="PRK07535.1"/>
    <property type="match status" value="1"/>
</dbReference>
<evidence type="ECO:0000256" key="17">
    <source>
        <dbReference type="ARBA" id="ARBA00025552"/>
    </source>
</evidence>
<feature type="binding site" evidence="19">
    <location>
        <position position="278"/>
    </location>
    <ligand>
        <name>Zn(2+)</name>
        <dbReference type="ChEBI" id="CHEBI:29105"/>
    </ligand>
</feature>
<gene>
    <name evidence="24" type="ORF">INF20_07455</name>
</gene>
<dbReference type="PROSITE" id="PS51332">
    <property type="entry name" value="B12_BINDING"/>
    <property type="match status" value="1"/>
</dbReference>
<proteinExistence type="inferred from homology"/>
<keyword evidence="13 19" id="KW-0479">Metal-binding</keyword>
<dbReference type="CDD" id="cd02070">
    <property type="entry name" value="corrinoid_protein_B12-BD"/>
    <property type="match status" value="1"/>
</dbReference>
<dbReference type="Pfam" id="PF02310">
    <property type="entry name" value="B12-binding"/>
    <property type="match status" value="1"/>
</dbReference>
<evidence type="ECO:0000259" key="20">
    <source>
        <dbReference type="PROSITE" id="PS50970"/>
    </source>
</evidence>
<keyword evidence="14 19" id="KW-0862">Zinc</keyword>
<name>A0ABR9QZ14_9FIRM</name>
<evidence type="ECO:0000256" key="8">
    <source>
        <dbReference type="ARBA" id="ARBA00022603"/>
    </source>
</evidence>
<feature type="binding site" evidence="19">
    <location>
        <position position="277"/>
    </location>
    <ligand>
        <name>Zn(2+)</name>
        <dbReference type="ChEBI" id="CHEBI:29105"/>
    </ligand>
</feature>
<dbReference type="Pfam" id="PF02607">
    <property type="entry name" value="B12-binding_2"/>
    <property type="match status" value="1"/>
</dbReference>
<evidence type="ECO:0000256" key="4">
    <source>
        <dbReference type="ARBA" id="ARBA00005178"/>
    </source>
</evidence>
<feature type="domain" description="Hcy-binding" evidence="20">
    <location>
        <begin position="1"/>
        <end position="292"/>
    </location>
</feature>
<accession>A0ABR9QZ14</accession>
<evidence type="ECO:0000256" key="10">
    <source>
        <dbReference type="ARBA" id="ARBA00022628"/>
    </source>
</evidence>
<dbReference type="PANTHER" id="PTHR45833">
    <property type="entry name" value="METHIONINE SYNTHASE"/>
    <property type="match status" value="1"/>
</dbReference>
<evidence type="ECO:0000256" key="2">
    <source>
        <dbReference type="ARBA" id="ARBA00001947"/>
    </source>
</evidence>
<dbReference type="PIRSF" id="PIRSF037472">
    <property type="entry name" value="DHPS_mtfrase"/>
    <property type="match status" value="1"/>
</dbReference>
<evidence type="ECO:0000256" key="18">
    <source>
        <dbReference type="ARBA" id="ARBA00031040"/>
    </source>
</evidence>
<keyword evidence="9" id="KW-0028">Amino-acid biosynthesis</keyword>
<keyword evidence="15" id="KW-0486">Methionine biosynthesis</keyword>
<comment type="caution">
    <text evidence="24">The sequence shown here is derived from an EMBL/GenBank/DDBJ whole genome shotgun (WGS) entry which is preliminary data.</text>
</comment>
<dbReference type="InterPro" id="IPR036589">
    <property type="entry name" value="HCY_dom_sf"/>
</dbReference>
<dbReference type="Gene3D" id="1.10.1240.10">
    <property type="entry name" value="Methionine synthase domain"/>
    <property type="match status" value="1"/>
</dbReference>
<keyword evidence="12" id="KW-0949">S-adenosyl-L-methionine</keyword>
<evidence type="ECO:0000259" key="23">
    <source>
        <dbReference type="PROSITE" id="PS51337"/>
    </source>
</evidence>
<evidence type="ECO:0000256" key="13">
    <source>
        <dbReference type="ARBA" id="ARBA00022723"/>
    </source>
</evidence>
<dbReference type="EMBL" id="JADCKA010000015">
    <property type="protein sequence ID" value="MBE5036106.1"/>
    <property type="molecule type" value="Genomic_DNA"/>
</dbReference>
<dbReference type="Pfam" id="PF00809">
    <property type="entry name" value="Pterin_bind"/>
    <property type="match status" value="1"/>
</dbReference>
<evidence type="ECO:0000313" key="24">
    <source>
        <dbReference type="EMBL" id="MBE5036106.1"/>
    </source>
</evidence>
<dbReference type="SUPFAM" id="SSF52242">
    <property type="entry name" value="Cobalamin (vitamin B12)-binding domain"/>
    <property type="match status" value="1"/>
</dbReference>
<dbReference type="InterPro" id="IPR006158">
    <property type="entry name" value="Cobalamin-bd"/>
</dbReference>
<feature type="domain" description="B12-binding" evidence="22">
    <location>
        <begin position="678"/>
        <end position="799"/>
    </location>
</feature>
<comment type="cofactor">
    <cofactor evidence="2 19">
        <name>Zn(2+)</name>
        <dbReference type="ChEBI" id="CHEBI:29105"/>
    </cofactor>
</comment>
<keyword evidence="8 19" id="KW-0489">Methyltransferase</keyword>
<keyword evidence="10" id="KW-0846">Cobalamin</keyword>
<evidence type="ECO:0000256" key="12">
    <source>
        <dbReference type="ARBA" id="ARBA00022691"/>
    </source>
</evidence>
<evidence type="ECO:0000256" key="14">
    <source>
        <dbReference type="ARBA" id="ARBA00022833"/>
    </source>
</evidence>
<dbReference type="EC" id="2.1.1.13" evidence="6"/>
<dbReference type="InterPro" id="IPR050554">
    <property type="entry name" value="Met_Synthase/Corrinoid"/>
</dbReference>
<evidence type="ECO:0000256" key="16">
    <source>
        <dbReference type="ARBA" id="ARBA00023285"/>
    </source>
</evidence>
<evidence type="ECO:0000259" key="22">
    <source>
        <dbReference type="PROSITE" id="PS51332"/>
    </source>
</evidence>
<dbReference type="Pfam" id="PF02574">
    <property type="entry name" value="S-methyl_trans"/>
    <property type="match status" value="1"/>
</dbReference>
<dbReference type="InterPro" id="IPR011005">
    <property type="entry name" value="Dihydropteroate_synth-like_sf"/>
</dbReference>
<dbReference type="InterPro" id="IPR036724">
    <property type="entry name" value="Cobalamin-bd_sf"/>
</dbReference>
<dbReference type="Gene3D" id="3.20.20.330">
    <property type="entry name" value="Homocysteine-binding-like domain"/>
    <property type="match status" value="1"/>
</dbReference>
<dbReference type="PROSITE" id="PS50972">
    <property type="entry name" value="PTERIN_BINDING"/>
    <property type="match status" value="1"/>
</dbReference>
<comment type="cofactor">
    <cofactor evidence="3">
        <name>methylcob(III)alamin</name>
        <dbReference type="ChEBI" id="CHEBI:28115"/>
    </cofactor>
</comment>
<evidence type="ECO:0000259" key="21">
    <source>
        <dbReference type="PROSITE" id="PS50972"/>
    </source>
</evidence>
<evidence type="ECO:0000256" key="3">
    <source>
        <dbReference type="ARBA" id="ARBA00001956"/>
    </source>
</evidence>
<dbReference type="SMART" id="SM01018">
    <property type="entry name" value="B12-binding_2"/>
    <property type="match status" value="1"/>
</dbReference>
<feature type="domain" description="Pterin-binding" evidence="21">
    <location>
        <begin position="321"/>
        <end position="564"/>
    </location>
</feature>
<dbReference type="PROSITE" id="PS51337">
    <property type="entry name" value="B12_BINDING_NTER"/>
    <property type="match status" value="1"/>
</dbReference>
<evidence type="ECO:0000256" key="7">
    <source>
        <dbReference type="ARBA" id="ARBA00013998"/>
    </source>
</evidence>
<keyword evidence="25" id="KW-1185">Reference proteome</keyword>
<evidence type="ECO:0000256" key="19">
    <source>
        <dbReference type="PROSITE-ProRule" id="PRU00333"/>
    </source>
</evidence>
<dbReference type="InterPro" id="IPR036594">
    <property type="entry name" value="Meth_synthase_dom"/>
</dbReference>
<dbReference type="InterPro" id="IPR000489">
    <property type="entry name" value="Pterin-binding_dom"/>
</dbReference>
<dbReference type="SUPFAM" id="SSF51717">
    <property type="entry name" value="Dihydropteroate synthetase-like"/>
    <property type="match status" value="1"/>
</dbReference>
<dbReference type="InterPro" id="IPR003759">
    <property type="entry name" value="Cbl-bd_cap"/>
</dbReference>
<evidence type="ECO:0000256" key="15">
    <source>
        <dbReference type="ARBA" id="ARBA00023167"/>
    </source>
</evidence>
<reference evidence="24 25" key="1">
    <citation type="submission" date="2020-10" db="EMBL/GenBank/DDBJ databases">
        <title>ChiBAC.</title>
        <authorList>
            <person name="Zenner C."/>
            <person name="Hitch T.C.A."/>
            <person name="Clavel T."/>
        </authorList>
    </citation>
    <scope>NUCLEOTIDE SEQUENCE [LARGE SCALE GENOMIC DNA]</scope>
    <source>
        <strain evidence="24 25">DSM 108706</strain>
    </source>
</reference>
<dbReference type="SUPFAM" id="SSF82282">
    <property type="entry name" value="Homocysteine S-methyltransferase"/>
    <property type="match status" value="1"/>
</dbReference>
<organism evidence="24 25">
    <name type="scientific">Gallibacter intestinalis</name>
    <dbReference type="NCBI Taxonomy" id="2779356"/>
    <lineage>
        <taxon>Bacteria</taxon>
        <taxon>Bacillati</taxon>
        <taxon>Bacillota</taxon>
        <taxon>Clostridia</taxon>
        <taxon>Eubacteriales</taxon>
        <taxon>Eubacteriaceae</taxon>
        <taxon>Gallibacter</taxon>
    </lineage>
</organism>
<evidence type="ECO:0000256" key="1">
    <source>
        <dbReference type="ARBA" id="ARBA00001700"/>
    </source>
</evidence>
<sequence length="799" mass="86248">MSFRDLLGKELLFFDGGMGTMLQAAGLAPGEIPEYWNMEHPEAVCDIHYQYYMAGANIVETNTFGANSVKMPQDKYTSHDVMVKAVGLAKEAAEKCKKETGRDKLFVAASMGPTGKLMQPMGDLTFDAAYEGFKELAIAAEEAGADLALIETMTDLYEIKAAILGVKENTNLPVVVSAMLDEGGKLLTGADIKALCATLEGLRVDAVGINCGFGPKQIARFIPEYLSLTSLPMMVNPNAGMPKTDDNGDSYYDMTPEDFAAALAPFAGKGVFMLGGCCGTNPNHIHALVQAAKDMTPPPVEKKHKTVVASYSHAVEIGRDFAIIGEKINPTGNKVFKEALLNNDMGAVVKLALDQQRAGAHIIDVNAGLPEIDEVSMLTQLMREIQAVVDSPLMLDTASPEAMEKAVRYYNGKPFINSVSGKQDSMDRMLPIAAKYGGVLIALTLDEKGIPKTPEERVAIALKIVEEAAKYGIEKHDIVVDPLTLTVSADKEAPMTTLETIWQLRQHGIKTSIGVSNVSFGLPGREKLTSTFLAMALSAGLRAAIMNPFSDEMMYVYHSYMALAGKDENCRKYIKVFEAHQQTGETAKKESKYSLKEAIINGLKKEAREASEVLGKDSEPLAIINEHVIPALDVVGKRYEDGTIYLPQLLMSAEASQEAFAVVKGLIEKSGNAGNISKGKVVLATVKGDVHDIGKNIVRVLLENYGYDVIDLGKDVPAELIVETAKKEGARLVGLSALMTTTLPSMAETIRQLKDEKVDCKIAVGGAVLNETYADTIGADCYCKDAMATVKYAEQLFGH</sequence>
<keyword evidence="16" id="KW-0170">Cobalt</keyword>
<evidence type="ECO:0000256" key="9">
    <source>
        <dbReference type="ARBA" id="ARBA00022605"/>
    </source>
</evidence>
<dbReference type="InterPro" id="IPR003726">
    <property type="entry name" value="HCY_dom"/>
</dbReference>
<comment type="function">
    <text evidence="17">Catalyzes the transfer of a methyl group from methyl-cobalamin to homocysteine, yielding enzyme-bound cob(I)alamin and methionine. Subsequently, remethylates the cofactor using methyltetrahydrofolate.</text>
</comment>
<dbReference type="Gene3D" id="3.40.50.280">
    <property type="entry name" value="Cobalamin-binding domain"/>
    <property type="match status" value="1"/>
</dbReference>
<evidence type="ECO:0000313" key="25">
    <source>
        <dbReference type="Proteomes" id="UP001516588"/>
    </source>
</evidence>
<dbReference type="Gene3D" id="3.20.20.20">
    <property type="entry name" value="Dihydropteroate synthase-like"/>
    <property type="match status" value="1"/>
</dbReference>
<dbReference type="PROSITE" id="PS50970">
    <property type="entry name" value="HCY"/>
    <property type="match status" value="1"/>
</dbReference>
<evidence type="ECO:0000256" key="11">
    <source>
        <dbReference type="ARBA" id="ARBA00022679"/>
    </source>
</evidence>